<organism evidence="1 2">
    <name type="scientific">Ameca splendens</name>
    <dbReference type="NCBI Taxonomy" id="208324"/>
    <lineage>
        <taxon>Eukaryota</taxon>
        <taxon>Metazoa</taxon>
        <taxon>Chordata</taxon>
        <taxon>Craniata</taxon>
        <taxon>Vertebrata</taxon>
        <taxon>Euteleostomi</taxon>
        <taxon>Actinopterygii</taxon>
        <taxon>Neopterygii</taxon>
        <taxon>Teleostei</taxon>
        <taxon>Neoteleostei</taxon>
        <taxon>Acanthomorphata</taxon>
        <taxon>Ovalentaria</taxon>
        <taxon>Atherinomorphae</taxon>
        <taxon>Cyprinodontiformes</taxon>
        <taxon>Goodeidae</taxon>
        <taxon>Ameca</taxon>
    </lineage>
</organism>
<evidence type="ECO:0000313" key="1">
    <source>
        <dbReference type="EMBL" id="MEQ2293722.1"/>
    </source>
</evidence>
<gene>
    <name evidence="1" type="ORF">AMECASPLE_036336</name>
</gene>
<accession>A0ABV0YJ29</accession>
<reference evidence="1 2" key="1">
    <citation type="submission" date="2021-06" db="EMBL/GenBank/DDBJ databases">
        <authorList>
            <person name="Palmer J.M."/>
        </authorList>
    </citation>
    <scope>NUCLEOTIDE SEQUENCE [LARGE SCALE GENOMIC DNA]</scope>
    <source>
        <strain evidence="1 2">AS_MEX2019</strain>
        <tissue evidence="1">Muscle</tissue>
    </source>
</reference>
<name>A0ABV0YJ29_9TELE</name>
<keyword evidence="2" id="KW-1185">Reference proteome</keyword>
<protein>
    <submittedName>
        <fullName evidence="1">Uncharacterized protein</fullName>
    </submittedName>
</protein>
<dbReference type="EMBL" id="JAHRIP010033934">
    <property type="protein sequence ID" value="MEQ2293722.1"/>
    <property type="molecule type" value="Genomic_DNA"/>
</dbReference>
<dbReference type="Proteomes" id="UP001469553">
    <property type="component" value="Unassembled WGS sequence"/>
</dbReference>
<proteinExistence type="predicted"/>
<evidence type="ECO:0000313" key="2">
    <source>
        <dbReference type="Proteomes" id="UP001469553"/>
    </source>
</evidence>
<comment type="caution">
    <text evidence="1">The sequence shown here is derived from an EMBL/GenBank/DDBJ whole genome shotgun (WGS) entry which is preliminary data.</text>
</comment>
<sequence length="90" mass="9791">MPCTDKLAVTSSGHSGYYYIGLDKTTITTFHACISSCCYLTGLQRGWCLSPAVNGQETGCTLCRSTAITYTHRAIPHSRTYTFTAKGNLD</sequence>